<dbReference type="Proteomes" id="UP000276133">
    <property type="component" value="Unassembled WGS sequence"/>
</dbReference>
<dbReference type="EMBL" id="REGN01000807">
    <property type="protein sequence ID" value="RNA38906.1"/>
    <property type="molecule type" value="Genomic_DNA"/>
</dbReference>
<keyword evidence="2" id="KW-1185">Reference proteome</keyword>
<gene>
    <name evidence="1" type="ORF">BpHYR1_050621</name>
</gene>
<feature type="non-terminal residue" evidence="1">
    <location>
        <position position="1"/>
    </location>
</feature>
<evidence type="ECO:0000313" key="1">
    <source>
        <dbReference type="EMBL" id="RNA38906.1"/>
    </source>
</evidence>
<sequence>KNLSQKFFFEKPVRINFAGFSIFDISIKSYVKNFLKTVQSTDFLRVRICYLARHSASSIQINK</sequence>
<protein>
    <submittedName>
        <fullName evidence="1">Uncharacterized protein</fullName>
    </submittedName>
</protein>
<name>A0A3M7ST29_BRAPC</name>
<evidence type="ECO:0000313" key="2">
    <source>
        <dbReference type="Proteomes" id="UP000276133"/>
    </source>
</evidence>
<comment type="caution">
    <text evidence="1">The sequence shown here is derived from an EMBL/GenBank/DDBJ whole genome shotgun (WGS) entry which is preliminary data.</text>
</comment>
<proteinExistence type="predicted"/>
<reference evidence="1 2" key="1">
    <citation type="journal article" date="2018" name="Sci. Rep.">
        <title>Genomic signatures of local adaptation to the degree of environmental predictability in rotifers.</title>
        <authorList>
            <person name="Franch-Gras L."/>
            <person name="Hahn C."/>
            <person name="Garcia-Roger E.M."/>
            <person name="Carmona M.J."/>
            <person name="Serra M."/>
            <person name="Gomez A."/>
        </authorList>
    </citation>
    <scope>NUCLEOTIDE SEQUENCE [LARGE SCALE GENOMIC DNA]</scope>
    <source>
        <strain evidence="1">HYR1</strain>
    </source>
</reference>
<organism evidence="1 2">
    <name type="scientific">Brachionus plicatilis</name>
    <name type="common">Marine rotifer</name>
    <name type="synonym">Brachionus muelleri</name>
    <dbReference type="NCBI Taxonomy" id="10195"/>
    <lineage>
        <taxon>Eukaryota</taxon>
        <taxon>Metazoa</taxon>
        <taxon>Spiralia</taxon>
        <taxon>Gnathifera</taxon>
        <taxon>Rotifera</taxon>
        <taxon>Eurotatoria</taxon>
        <taxon>Monogononta</taxon>
        <taxon>Pseudotrocha</taxon>
        <taxon>Ploima</taxon>
        <taxon>Brachionidae</taxon>
        <taxon>Brachionus</taxon>
    </lineage>
</organism>
<dbReference type="AlphaFoldDB" id="A0A3M7ST29"/>
<accession>A0A3M7ST29</accession>